<dbReference type="EC" id="2.7.13.3" evidence="2"/>
<evidence type="ECO:0000259" key="9">
    <source>
        <dbReference type="PROSITE" id="PS50112"/>
    </source>
</evidence>
<gene>
    <name evidence="10" type="ORF">MPEAHAMD_6034</name>
</gene>
<evidence type="ECO:0000256" key="3">
    <source>
        <dbReference type="ARBA" id="ARBA00021740"/>
    </source>
</evidence>
<keyword evidence="5" id="KW-0808">Transferase</keyword>
<dbReference type="PANTHER" id="PTHR41523:SF7">
    <property type="entry name" value="HISTIDINE KINASE"/>
    <property type="match status" value="1"/>
</dbReference>
<dbReference type="NCBIfam" id="TIGR00229">
    <property type="entry name" value="sensory_box"/>
    <property type="match status" value="1"/>
</dbReference>
<dbReference type="PROSITE" id="PS50112">
    <property type="entry name" value="PAS"/>
    <property type="match status" value="1"/>
</dbReference>
<reference evidence="10" key="1">
    <citation type="journal article" date="2016" name="Front. Microbiol.">
        <title>Genome Sequence of the Piezophilic, Mesophilic Sulfate-Reducing Bacterium Desulfovibrio indicus J2T.</title>
        <authorList>
            <person name="Cao J."/>
            <person name="Maignien L."/>
            <person name="Shao Z."/>
            <person name="Alain K."/>
            <person name="Jebbar M."/>
        </authorList>
    </citation>
    <scope>NUCLEOTIDE SEQUENCE</scope>
    <source>
        <strain evidence="10">JCM 32048</strain>
    </source>
</reference>
<keyword evidence="11" id="KW-1185">Reference proteome</keyword>
<evidence type="ECO:0000313" key="11">
    <source>
        <dbReference type="Proteomes" id="UP001055286"/>
    </source>
</evidence>
<dbReference type="Proteomes" id="UP001055286">
    <property type="component" value="Unassembled WGS sequence"/>
</dbReference>
<evidence type="ECO:0000256" key="6">
    <source>
        <dbReference type="ARBA" id="ARBA00022741"/>
    </source>
</evidence>
<dbReference type="GO" id="GO:0004673">
    <property type="term" value="F:protein histidine kinase activity"/>
    <property type="evidence" value="ECO:0007669"/>
    <property type="project" value="UniProtKB-EC"/>
</dbReference>
<keyword evidence="6" id="KW-0547">Nucleotide-binding</keyword>
<comment type="catalytic activity">
    <reaction evidence="1">
        <text>ATP + protein L-histidine = ADP + protein N-phospho-L-histidine.</text>
        <dbReference type="EC" id="2.7.13.3"/>
    </reaction>
</comment>
<keyword evidence="4" id="KW-0597">Phosphoprotein</keyword>
<evidence type="ECO:0000256" key="5">
    <source>
        <dbReference type="ARBA" id="ARBA00022679"/>
    </source>
</evidence>
<dbReference type="SMART" id="SM00091">
    <property type="entry name" value="PAS"/>
    <property type="match status" value="1"/>
</dbReference>
<proteinExistence type="predicted"/>
<dbReference type="EMBL" id="BPQJ01000048">
    <property type="protein sequence ID" value="GJD65838.1"/>
    <property type="molecule type" value="Genomic_DNA"/>
</dbReference>
<accession>A0AA37HH73</accession>
<evidence type="ECO:0000256" key="4">
    <source>
        <dbReference type="ARBA" id="ARBA00022553"/>
    </source>
</evidence>
<reference evidence="10" key="2">
    <citation type="submission" date="2021-08" db="EMBL/GenBank/DDBJ databases">
        <authorList>
            <person name="Tani A."/>
            <person name="Ola A."/>
            <person name="Ogura Y."/>
            <person name="Katsura K."/>
            <person name="Hayashi T."/>
        </authorList>
    </citation>
    <scope>NUCLEOTIDE SEQUENCE</scope>
    <source>
        <strain evidence="10">JCM 32048</strain>
    </source>
</reference>
<dbReference type="CDD" id="cd00130">
    <property type="entry name" value="PAS"/>
    <property type="match status" value="1"/>
</dbReference>
<dbReference type="Pfam" id="PF08448">
    <property type="entry name" value="PAS_4"/>
    <property type="match status" value="2"/>
</dbReference>
<dbReference type="Pfam" id="PF07536">
    <property type="entry name" value="HWE_HK"/>
    <property type="match status" value="1"/>
</dbReference>
<dbReference type="InterPro" id="IPR011102">
    <property type="entry name" value="Sig_transdc_His_kinase_HWE"/>
</dbReference>
<evidence type="ECO:0000256" key="7">
    <source>
        <dbReference type="ARBA" id="ARBA00022777"/>
    </source>
</evidence>
<protein>
    <recommendedName>
        <fullName evidence="3">Blue-light-activated histidine kinase</fullName>
        <ecNumber evidence="2">2.7.13.3</ecNumber>
    </recommendedName>
</protein>
<evidence type="ECO:0000256" key="8">
    <source>
        <dbReference type="ARBA" id="ARBA00022840"/>
    </source>
</evidence>
<dbReference type="PANTHER" id="PTHR41523">
    <property type="entry name" value="TWO-COMPONENT SYSTEM SENSOR PROTEIN"/>
    <property type="match status" value="1"/>
</dbReference>
<keyword evidence="7 10" id="KW-0418">Kinase</keyword>
<dbReference type="InterPro" id="IPR035965">
    <property type="entry name" value="PAS-like_dom_sf"/>
</dbReference>
<organism evidence="10 11">
    <name type="scientific">Methylobacterium frigidaeris</name>
    <dbReference type="NCBI Taxonomy" id="2038277"/>
    <lineage>
        <taxon>Bacteria</taxon>
        <taxon>Pseudomonadati</taxon>
        <taxon>Pseudomonadota</taxon>
        <taxon>Alphaproteobacteria</taxon>
        <taxon>Hyphomicrobiales</taxon>
        <taxon>Methylobacteriaceae</taxon>
        <taxon>Methylobacterium</taxon>
    </lineage>
</organism>
<dbReference type="InterPro" id="IPR013656">
    <property type="entry name" value="PAS_4"/>
</dbReference>
<dbReference type="AlphaFoldDB" id="A0AA37HH73"/>
<dbReference type="Gene3D" id="3.30.450.20">
    <property type="entry name" value="PAS domain"/>
    <property type="match status" value="2"/>
</dbReference>
<dbReference type="InterPro" id="IPR000014">
    <property type="entry name" value="PAS"/>
</dbReference>
<name>A0AA37HH73_9HYPH</name>
<dbReference type="GO" id="GO:0005524">
    <property type="term" value="F:ATP binding"/>
    <property type="evidence" value="ECO:0007669"/>
    <property type="project" value="UniProtKB-KW"/>
</dbReference>
<sequence>MRRPQPQWLRIDSEMAHRLHTHDWAATPLGPMEAWPAELRSAAAFVMENRFPAALVWGPHLVTIYNDAFGPILGAKPEALGRSFADVWSEAWTEIGPIVERAMSGRSTFIEDYPLRIDRSGHGEDAFFTFSCSPVRGADGEVLGMIDTVVETTAAVRARKALLENEERLQTVLDGIGEAFYALDRNWRFLFASRSALSAWGKTPDDIMGRPFLDCFPQAAGSAPYEAHRRVMRTGKAETLETISPVLDRWIEADLAPTPRGGLSVAFRDIDGRKRAEQALRDSEARQRVMVAELQHRTRNLLAVVRSIAEQTIRTSDSLEGFHAGLNDRLCALSRVQGLLSRSQEEPITIEALIRTELDALGADEVADRILVHGPEIRLHEGAVQTVALALHELAISTRAYGALLDANGRLRITWRSYADEARQRLALEWRESGFGARGSTTARGGYGRELIERALPYVLQARTTYDLGETELVCTIDLPIADMNDFEA</sequence>
<evidence type="ECO:0000256" key="2">
    <source>
        <dbReference type="ARBA" id="ARBA00012438"/>
    </source>
</evidence>
<evidence type="ECO:0000256" key="1">
    <source>
        <dbReference type="ARBA" id="ARBA00000085"/>
    </source>
</evidence>
<comment type="caution">
    <text evidence="10">The sequence shown here is derived from an EMBL/GenBank/DDBJ whole genome shotgun (WGS) entry which is preliminary data.</text>
</comment>
<feature type="domain" description="PAS" evidence="9">
    <location>
        <begin position="165"/>
        <end position="213"/>
    </location>
</feature>
<dbReference type="SUPFAM" id="SSF55785">
    <property type="entry name" value="PYP-like sensor domain (PAS domain)"/>
    <property type="match status" value="2"/>
</dbReference>
<dbReference type="SMART" id="SM00911">
    <property type="entry name" value="HWE_HK"/>
    <property type="match status" value="1"/>
</dbReference>
<evidence type="ECO:0000313" key="10">
    <source>
        <dbReference type="EMBL" id="GJD65838.1"/>
    </source>
</evidence>
<keyword evidence="8" id="KW-0067">ATP-binding</keyword>